<evidence type="ECO:0000313" key="2">
    <source>
        <dbReference type="Proteomes" id="UP000649617"/>
    </source>
</evidence>
<evidence type="ECO:0000313" key="1">
    <source>
        <dbReference type="EMBL" id="CAE7150619.1"/>
    </source>
</evidence>
<gene>
    <name evidence="1" type="ORF">SPIL2461_LOCUS182</name>
</gene>
<protein>
    <submittedName>
        <fullName evidence="1">Uncharacterized protein</fullName>
    </submittedName>
</protein>
<keyword evidence="2" id="KW-1185">Reference proteome</keyword>
<organism evidence="1 2">
    <name type="scientific">Symbiodinium pilosum</name>
    <name type="common">Dinoflagellate</name>
    <dbReference type="NCBI Taxonomy" id="2952"/>
    <lineage>
        <taxon>Eukaryota</taxon>
        <taxon>Sar</taxon>
        <taxon>Alveolata</taxon>
        <taxon>Dinophyceae</taxon>
        <taxon>Suessiales</taxon>
        <taxon>Symbiodiniaceae</taxon>
        <taxon>Symbiodinium</taxon>
    </lineage>
</organism>
<accession>A0A812IQ14</accession>
<sequence length="59" mass="6276">GERFSTTCPGAESGYAALLHLLGSAVHQLLLRSRGECWGSCSLWASDRLTLRASSLLLG</sequence>
<reference evidence="1" key="1">
    <citation type="submission" date="2021-02" db="EMBL/GenBank/DDBJ databases">
        <authorList>
            <person name="Dougan E. K."/>
            <person name="Rhodes N."/>
            <person name="Thang M."/>
            <person name="Chan C."/>
        </authorList>
    </citation>
    <scope>NUCLEOTIDE SEQUENCE</scope>
</reference>
<feature type="non-terminal residue" evidence="1">
    <location>
        <position position="1"/>
    </location>
</feature>
<comment type="caution">
    <text evidence="1">The sequence shown here is derived from an EMBL/GenBank/DDBJ whole genome shotgun (WGS) entry which is preliminary data.</text>
</comment>
<dbReference type="AlphaFoldDB" id="A0A812IQ14"/>
<name>A0A812IQ14_SYMPI</name>
<dbReference type="EMBL" id="CAJNIZ010000002">
    <property type="protein sequence ID" value="CAE7150619.1"/>
    <property type="molecule type" value="Genomic_DNA"/>
</dbReference>
<proteinExistence type="predicted"/>
<dbReference type="Proteomes" id="UP000649617">
    <property type="component" value="Unassembled WGS sequence"/>
</dbReference>
<feature type="non-terminal residue" evidence="1">
    <location>
        <position position="59"/>
    </location>
</feature>